<protein>
    <submittedName>
        <fullName evidence="6">HTH-type transcriptional activator IlvY</fullName>
    </submittedName>
</protein>
<dbReference type="Gene3D" id="1.10.10.10">
    <property type="entry name" value="Winged helix-like DNA-binding domain superfamily/Winged helix DNA-binding domain"/>
    <property type="match status" value="1"/>
</dbReference>
<dbReference type="SUPFAM" id="SSF46785">
    <property type="entry name" value="Winged helix' DNA-binding domain"/>
    <property type="match status" value="1"/>
</dbReference>
<dbReference type="RefSeq" id="WP_268075192.1">
    <property type="nucleotide sequence ID" value="NZ_CP109965.1"/>
</dbReference>
<dbReference type="CDD" id="cd08430">
    <property type="entry name" value="PBP2_IlvY"/>
    <property type="match status" value="1"/>
</dbReference>
<gene>
    <name evidence="6" type="primary">ilvY</name>
    <name evidence="6" type="ORF">OLW01_03285</name>
</gene>
<dbReference type="Pfam" id="PF03466">
    <property type="entry name" value="LysR_substrate"/>
    <property type="match status" value="1"/>
</dbReference>
<comment type="similarity">
    <text evidence="1">Belongs to the LysR transcriptional regulatory family.</text>
</comment>
<evidence type="ECO:0000256" key="3">
    <source>
        <dbReference type="ARBA" id="ARBA00023125"/>
    </source>
</evidence>
<evidence type="ECO:0000259" key="5">
    <source>
        <dbReference type="PROSITE" id="PS50931"/>
    </source>
</evidence>
<organism evidence="6 7">
    <name type="scientific">Catenovulum adriaticum</name>
    <dbReference type="NCBI Taxonomy" id="2984846"/>
    <lineage>
        <taxon>Bacteria</taxon>
        <taxon>Pseudomonadati</taxon>
        <taxon>Pseudomonadota</taxon>
        <taxon>Gammaproteobacteria</taxon>
        <taxon>Alteromonadales</taxon>
        <taxon>Alteromonadaceae</taxon>
        <taxon>Catenovulum</taxon>
    </lineage>
</organism>
<dbReference type="InterPro" id="IPR005119">
    <property type="entry name" value="LysR_subst-bd"/>
</dbReference>
<feature type="domain" description="HTH lysR-type" evidence="5">
    <location>
        <begin position="1"/>
        <end position="58"/>
    </location>
</feature>
<keyword evidence="7" id="KW-1185">Reference proteome</keyword>
<dbReference type="InterPro" id="IPR037404">
    <property type="entry name" value="IlvY_PBP2"/>
</dbReference>
<keyword evidence="4" id="KW-0804">Transcription</keyword>
<name>A0ABY7ANK4_9ALTE</name>
<evidence type="ECO:0000313" key="6">
    <source>
        <dbReference type="EMBL" id="WAJ70847.1"/>
    </source>
</evidence>
<evidence type="ECO:0000313" key="7">
    <source>
        <dbReference type="Proteomes" id="UP001163726"/>
    </source>
</evidence>
<sequence>MELKSLRCFIHLTETLHFARTAEAMHTSAPTLSRMIKKLEDETGCVLLERDNRSVVLTEAGIQFLAFARQTLDAWHGFKQQTQTSGKELKGQLKVFCSVTACYSHIPPILTRLSQAYPKIEILLETGAASLAMRKIEEGSVDIALSARPEHLANNMAFHTIDNIPFSLIGPNFDCDTSNKIKQTDTDWQSIPFIMADAGLTRSRSDKWFRSHHLKPNIYATVTGHEAIVSMVALGCGIGLAPDIVIENSPVREKVKKLEAGTDIEPFELGVCCLQKHLVEPLVNAFWQEAVIENT</sequence>
<dbReference type="Proteomes" id="UP001163726">
    <property type="component" value="Chromosome"/>
</dbReference>
<proteinExistence type="inferred from homology"/>
<dbReference type="PANTHER" id="PTHR30126:SF81">
    <property type="entry name" value="HTH-TYPE TRANSCRIPTIONAL REGULATOR ILVY"/>
    <property type="match status" value="1"/>
</dbReference>
<reference evidence="6" key="1">
    <citation type="submission" date="2022-10" db="EMBL/GenBank/DDBJ databases">
        <title>Catenovulum adriacola sp. nov. isolated in the Harbour of Susak.</title>
        <authorList>
            <person name="Schoch T."/>
            <person name="Reich S.J."/>
            <person name="Stoeferle S."/>
            <person name="Flaiz M."/>
            <person name="Kazda M."/>
            <person name="Riedel C.U."/>
            <person name="Duerre P."/>
        </authorList>
    </citation>
    <scope>NUCLEOTIDE SEQUENCE</scope>
    <source>
        <strain evidence="6">TS8</strain>
    </source>
</reference>
<dbReference type="PROSITE" id="PS50931">
    <property type="entry name" value="HTH_LYSR"/>
    <property type="match status" value="1"/>
</dbReference>
<dbReference type="Gene3D" id="3.40.190.10">
    <property type="entry name" value="Periplasmic binding protein-like II"/>
    <property type="match status" value="2"/>
</dbReference>
<dbReference type="SUPFAM" id="SSF53850">
    <property type="entry name" value="Periplasmic binding protein-like II"/>
    <property type="match status" value="1"/>
</dbReference>
<evidence type="ECO:0000256" key="2">
    <source>
        <dbReference type="ARBA" id="ARBA00023015"/>
    </source>
</evidence>
<dbReference type="EMBL" id="CP109965">
    <property type="protein sequence ID" value="WAJ70847.1"/>
    <property type="molecule type" value="Genomic_DNA"/>
</dbReference>
<accession>A0ABY7ANK4</accession>
<dbReference type="InterPro" id="IPR000847">
    <property type="entry name" value="LysR_HTH_N"/>
</dbReference>
<dbReference type="NCBIfam" id="NF008722">
    <property type="entry name" value="PRK11716.1"/>
    <property type="match status" value="1"/>
</dbReference>
<evidence type="ECO:0000256" key="1">
    <source>
        <dbReference type="ARBA" id="ARBA00009437"/>
    </source>
</evidence>
<evidence type="ECO:0000256" key="4">
    <source>
        <dbReference type="ARBA" id="ARBA00023163"/>
    </source>
</evidence>
<keyword evidence="2" id="KW-0805">Transcription regulation</keyword>
<keyword evidence="3" id="KW-0238">DNA-binding</keyword>
<dbReference type="PANTHER" id="PTHR30126">
    <property type="entry name" value="HTH-TYPE TRANSCRIPTIONAL REGULATOR"/>
    <property type="match status" value="1"/>
</dbReference>
<dbReference type="InterPro" id="IPR036390">
    <property type="entry name" value="WH_DNA-bd_sf"/>
</dbReference>
<dbReference type="InterPro" id="IPR036388">
    <property type="entry name" value="WH-like_DNA-bd_sf"/>
</dbReference>
<dbReference type="Pfam" id="PF00126">
    <property type="entry name" value="HTH_1"/>
    <property type="match status" value="1"/>
</dbReference>